<evidence type="ECO:0000313" key="2">
    <source>
        <dbReference type="Proteomes" id="UP000015527"/>
    </source>
</evidence>
<keyword evidence="2" id="KW-1185">Reference proteome</keyword>
<accession>T0HXN4</accession>
<gene>
    <name evidence="1" type="ORF">L284_06405</name>
</gene>
<dbReference type="EMBL" id="ATHL01000050">
    <property type="protein sequence ID" value="EQB17807.1"/>
    <property type="molecule type" value="Genomic_DNA"/>
</dbReference>
<dbReference type="AlphaFoldDB" id="T0HXN4"/>
<evidence type="ECO:0000313" key="1">
    <source>
        <dbReference type="EMBL" id="EQB17807.1"/>
    </source>
</evidence>
<proteinExistence type="predicted"/>
<protein>
    <submittedName>
        <fullName evidence="1">Uncharacterized protein</fullName>
    </submittedName>
</protein>
<sequence>MPWDEEDFGWIISHGIAKLSAKICMASPKDLGELSLVLAASPPEIVSIVRTLCDLSQREVDWTELWASLQPI</sequence>
<comment type="caution">
    <text evidence="1">The sequence shown here is derived from an EMBL/GenBank/DDBJ whole genome shotgun (WGS) entry which is preliminary data.</text>
</comment>
<reference evidence="1 2" key="1">
    <citation type="journal article" date="2013" name="Genome Announc.">
        <title>Genome Sequence of Novosphingobium lindaniclasticum LE124T, Isolated from a Hexachlorocyclohexane Dumpsite.</title>
        <authorList>
            <person name="Saxena A."/>
            <person name="Nayyar N."/>
            <person name="Sangwan N."/>
            <person name="Kumari R."/>
            <person name="Khurana J.P."/>
            <person name="Lal R."/>
        </authorList>
    </citation>
    <scope>NUCLEOTIDE SEQUENCE [LARGE SCALE GENOMIC DNA]</scope>
    <source>
        <strain evidence="1 2">LE124</strain>
    </source>
</reference>
<organism evidence="1 2">
    <name type="scientific">Novosphingobium lindaniclasticum LE124</name>
    <dbReference type="NCBI Taxonomy" id="1096930"/>
    <lineage>
        <taxon>Bacteria</taxon>
        <taxon>Pseudomonadati</taxon>
        <taxon>Pseudomonadota</taxon>
        <taxon>Alphaproteobacteria</taxon>
        <taxon>Sphingomonadales</taxon>
        <taxon>Sphingomonadaceae</taxon>
        <taxon>Novosphingobium</taxon>
    </lineage>
</organism>
<dbReference type="Proteomes" id="UP000015527">
    <property type="component" value="Unassembled WGS sequence"/>
</dbReference>
<name>T0HXN4_9SPHN</name>